<dbReference type="AlphaFoldDB" id="A0A0G2F2Y8"/>
<dbReference type="PANTHER" id="PTHR45780">
    <property type="entry name" value="ETHANOLAMINE-PHOSPHATE CYTIDYLYLTRANSFERASE"/>
    <property type="match status" value="1"/>
</dbReference>
<proteinExistence type="inferred from homology"/>
<comment type="similarity">
    <text evidence="2">Belongs to the cytidylyltransferase family.</text>
</comment>
<dbReference type="EMBL" id="LCWF01000010">
    <property type="protein sequence ID" value="KKY28664.1"/>
    <property type="molecule type" value="Genomic_DNA"/>
</dbReference>
<dbReference type="UniPathway" id="UPA00558">
    <property type="reaction ID" value="UER00742"/>
</dbReference>
<evidence type="ECO:0000256" key="4">
    <source>
        <dbReference type="ARBA" id="ARBA00022679"/>
    </source>
</evidence>
<name>A0A0G2F2Y8_PHACM</name>
<keyword evidence="7" id="KW-0594">Phospholipid biosynthesis</keyword>
<gene>
    <name evidence="13" type="ORF">UCRPC4_g00472</name>
</gene>
<keyword evidence="5" id="KW-0548">Nucleotidyltransferase</keyword>
<comment type="pathway">
    <text evidence="1">Lipid metabolism.</text>
</comment>
<keyword evidence="3" id="KW-0444">Lipid biosynthesis</keyword>
<dbReference type="GO" id="GO:0004306">
    <property type="term" value="F:ethanolamine-phosphate cytidylyltransferase activity"/>
    <property type="evidence" value="ECO:0007669"/>
    <property type="project" value="UniProtKB-EC"/>
</dbReference>
<keyword evidence="14" id="KW-1185">Reference proteome</keyword>
<evidence type="ECO:0000256" key="3">
    <source>
        <dbReference type="ARBA" id="ARBA00022516"/>
    </source>
</evidence>
<keyword evidence="8" id="KW-1208">Phospholipid metabolism</keyword>
<accession>A0A0G2F2Y8</accession>
<evidence type="ECO:0000256" key="9">
    <source>
        <dbReference type="ARBA" id="ARBA00024191"/>
    </source>
</evidence>
<evidence type="ECO:0000256" key="6">
    <source>
        <dbReference type="ARBA" id="ARBA00023098"/>
    </source>
</evidence>
<evidence type="ECO:0000256" key="2">
    <source>
        <dbReference type="ARBA" id="ARBA00010101"/>
    </source>
</evidence>
<dbReference type="InterPro" id="IPR044608">
    <property type="entry name" value="Ect1/PCYT2"/>
</dbReference>
<comment type="caution">
    <text evidence="13">The sequence shown here is derived from an EMBL/GenBank/DDBJ whole genome shotgun (WGS) entry which is preliminary data.</text>
</comment>
<dbReference type="OrthoDB" id="40021at2759"/>
<dbReference type="PANTHER" id="PTHR45780:SF2">
    <property type="entry name" value="ETHANOLAMINE-PHOSPHATE CYTIDYLYLTRANSFERASE"/>
    <property type="match status" value="1"/>
</dbReference>
<feature type="domain" description="Cytidyltransferase-like" evidence="12">
    <location>
        <begin position="29"/>
        <end position="78"/>
    </location>
</feature>
<keyword evidence="4" id="KW-0808">Transferase</keyword>
<evidence type="ECO:0000256" key="1">
    <source>
        <dbReference type="ARBA" id="ARBA00005189"/>
    </source>
</evidence>
<dbReference type="Proteomes" id="UP000053317">
    <property type="component" value="Unassembled WGS sequence"/>
</dbReference>
<evidence type="ECO:0000256" key="11">
    <source>
        <dbReference type="ARBA" id="ARBA00031473"/>
    </source>
</evidence>
<comment type="pathway">
    <text evidence="9">Phospholipid metabolism; phosphatidylethanolamine biosynthesis; phosphatidylethanolamine from ethanolamine: step 2/3.</text>
</comment>
<keyword evidence="6" id="KW-0443">Lipid metabolism</keyword>
<evidence type="ECO:0000313" key="13">
    <source>
        <dbReference type="EMBL" id="KKY28664.1"/>
    </source>
</evidence>
<dbReference type="Pfam" id="PF01467">
    <property type="entry name" value="CTP_transf_like"/>
    <property type="match status" value="1"/>
</dbReference>
<evidence type="ECO:0000313" key="14">
    <source>
        <dbReference type="Proteomes" id="UP000053317"/>
    </source>
</evidence>
<dbReference type="InterPro" id="IPR004821">
    <property type="entry name" value="Cyt_trans-like"/>
</dbReference>
<sequence>MTHEEIPVKGQWPVDPQEDQPINKDRIWIDGCFDFAHHGHAGAMLQARQLGKELYVGIHSDEAILENKGPTVMTLSERNGEDCYRFVKAAGRFLVVKRTPGISTTDLVGRMLLCTKTHFIKSLTDVLAGKEGSLTEEERRATGTSMLQRVKDYATDASGLQPGCQVWSWQGSEAAKLKPDIDEAGTFNKLVDGDGPRPGQRLIYVDGGFDLFSSGHIEFLKRVLEAEEERGRTTGWYMEDAISKRKAETGEDYSPAYIVAGIHDDNVINHMKGLNYPIMNIFERGLCVLQCKYISSLIFSAPFSPSRSFLTSLPFSSPISGLYHGPTTFVPLPFDPYASAKALGLFYEIGDHTFQDVNAGTIVRRILDGRTAFEERQKRKGEKGMVEDGVKRREALEREALEKEMAARREE</sequence>
<evidence type="ECO:0000256" key="7">
    <source>
        <dbReference type="ARBA" id="ARBA00023209"/>
    </source>
</evidence>
<protein>
    <recommendedName>
        <fullName evidence="10">ethanolamine-phosphate cytidylyltransferase</fullName>
        <ecNumber evidence="10">2.7.7.14</ecNumber>
    </recommendedName>
    <alternativeName>
        <fullName evidence="11">CTP:phosphoethanolamine cytidylyltransferase</fullName>
    </alternativeName>
</protein>
<dbReference type="SUPFAM" id="SSF52374">
    <property type="entry name" value="Nucleotidylyl transferase"/>
    <property type="match status" value="2"/>
</dbReference>
<dbReference type="EC" id="2.7.7.14" evidence="10"/>
<dbReference type="GO" id="GO:0006646">
    <property type="term" value="P:phosphatidylethanolamine biosynthetic process"/>
    <property type="evidence" value="ECO:0007669"/>
    <property type="project" value="UniProtKB-UniPathway"/>
</dbReference>
<organism evidence="13 14">
    <name type="scientific">Phaeomoniella chlamydospora</name>
    <name type="common">Phaeoacremonium chlamydosporum</name>
    <dbReference type="NCBI Taxonomy" id="158046"/>
    <lineage>
        <taxon>Eukaryota</taxon>
        <taxon>Fungi</taxon>
        <taxon>Dikarya</taxon>
        <taxon>Ascomycota</taxon>
        <taxon>Pezizomycotina</taxon>
        <taxon>Eurotiomycetes</taxon>
        <taxon>Chaetothyriomycetidae</taxon>
        <taxon>Phaeomoniellales</taxon>
        <taxon>Phaeomoniellaceae</taxon>
        <taxon>Phaeomoniella</taxon>
    </lineage>
</organism>
<evidence type="ECO:0000259" key="12">
    <source>
        <dbReference type="Pfam" id="PF01467"/>
    </source>
</evidence>
<evidence type="ECO:0000256" key="8">
    <source>
        <dbReference type="ARBA" id="ARBA00023264"/>
    </source>
</evidence>
<evidence type="ECO:0000256" key="5">
    <source>
        <dbReference type="ARBA" id="ARBA00022695"/>
    </source>
</evidence>
<dbReference type="Gene3D" id="3.40.50.620">
    <property type="entry name" value="HUPs"/>
    <property type="match status" value="3"/>
</dbReference>
<dbReference type="InterPro" id="IPR014729">
    <property type="entry name" value="Rossmann-like_a/b/a_fold"/>
</dbReference>
<reference evidence="13 14" key="1">
    <citation type="submission" date="2015-05" db="EMBL/GenBank/DDBJ databases">
        <title>Distinctive expansion of gene families associated with plant cell wall degradation and secondary metabolism in the genomes of grapevine trunk pathogens.</title>
        <authorList>
            <person name="Lawrence D.P."/>
            <person name="Travadon R."/>
            <person name="Rolshausen P.E."/>
            <person name="Baumgartner K."/>
        </authorList>
    </citation>
    <scope>NUCLEOTIDE SEQUENCE [LARGE SCALE GENOMIC DNA]</scope>
    <source>
        <strain evidence="13">UCRPC4</strain>
    </source>
</reference>
<evidence type="ECO:0000256" key="10">
    <source>
        <dbReference type="ARBA" id="ARBA00024221"/>
    </source>
</evidence>
<dbReference type="NCBIfam" id="TIGR00125">
    <property type="entry name" value="cyt_tran_rel"/>
    <property type="match status" value="1"/>
</dbReference>
<dbReference type="GO" id="GO:0005737">
    <property type="term" value="C:cytoplasm"/>
    <property type="evidence" value="ECO:0007669"/>
    <property type="project" value="TreeGrafter"/>
</dbReference>
<reference evidence="13 14" key="2">
    <citation type="submission" date="2015-05" db="EMBL/GenBank/DDBJ databases">
        <authorList>
            <person name="Morales-Cruz A."/>
            <person name="Amrine K.C."/>
            <person name="Cantu D."/>
        </authorList>
    </citation>
    <scope>NUCLEOTIDE SEQUENCE [LARGE SCALE GENOMIC DNA]</scope>
    <source>
        <strain evidence="13">UCRPC4</strain>
    </source>
</reference>